<name>A0A401FZ20_9BACT</name>
<evidence type="ECO:0000313" key="2">
    <source>
        <dbReference type="Proteomes" id="UP000288096"/>
    </source>
</evidence>
<dbReference type="PANTHER" id="PTHR12993:SF29">
    <property type="entry name" value="BLR3841 PROTEIN"/>
    <property type="match status" value="1"/>
</dbReference>
<evidence type="ECO:0000313" key="1">
    <source>
        <dbReference type="EMBL" id="GBC62218.1"/>
    </source>
</evidence>
<sequence length="260" mass="28842">MQSRYLKIFKGMAKSARSALRRSWLERRLPVREISGRSALIVAPHPDDETFGAGGLIALKRTAGVSVRVLFLTGGEASHTACCNTDRELIRSVRRQQASAASVPLGLSPDDLIWSDFQDGNIPHEGSAGFEHAVAGMSEVILRFQPDEIYCPHPADGHPDHRAATRITETAVKHSVPYIRIVYYTVWACYNAPHLISGGWRLDARPVYEKKAAAIREYLDQKPAPCGIPWCGRLPEAVIRSARSAVELYRDKALSRNNFP</sequence>
<dbReference type="InterPro" id="IPR024078">
    <property type="entry name" value="LmbE-like_dom_sf"/>
</dbReference>
<proteinExistence type="predicted"/>
<dbReference type="InterPro" id="IPR003737">
    <property type="entry name" value="GlcNAc_PI_deacetylase-related"/>
</dbReference>
<dbReference type="PANTHER" id="PTHR12993">
    <property type="entry name" value="N-ACETYLGLUCOSAMINYL-PHOSPHATIDYLINOSITOL DE-N-ACETYLASE-RELATED"/>
    <property type="match status" value="1"/>
</dbReference>
<reference evidence="2" key="1">
    <citation type="submission" date="2017-11" db="EMBL/GenBank/DDBJ databases">
        <authorList>
            <person name="Watanabe M."/>
            <person name="Kojima H."/>
        </authorList>
    </citation>
    <scope>NUCLEOTIDE SEQUENCE [LARGE SCALE GENOMIC DNA]</scope>
    <source>
        <strain evidence="2">Tokyo 01</strain>
    </source>
</reference>
<keyword evidence="2" id="KW-1185">Reference proteome</keyword>
<dbReference type="Gene3D" id="3.40.50.10320">
    <property type="entry name" value="LmbE-like"/>
    <property type="match status" value="1"/>
</dbReference>
<comment type="caution">
    <text evidence="1">The sequence shown here is derived from an EMBL/GenBank/DDBJ whole genome shotgun (WGS) entry which is preliminary data.</text>
</comment>
<gene>
    <name evidence="1" type="ORF">DENIS_3187</name>
</gene>
<reference evidence="2" key="2">
    <citation type="submission" date="2019-01" db="EMBL/GenBank/DDBJ databases">
        <title>Genome sequence of Desulfonema ishimotonii strain Tokyo 01.</title>
        <authorList>
            <person name="Fukui M."/>
        </authorList>
    </citation>
    <scope>NUCLEOTIDE SEQUENCE [LARGE SCALE GENOMIC DNA]</scope>
    <source>
        <strain evidence="2">Tokyo 01</strain>
    </source>
</reference>
<dbReference type="OrthoDB" id="9816564at2"/>
<protein>
    <submittedName>
        <fullName evidence="1">PIG-L family deacetylase</fullName>
    </submittedName>
</protein>
<dbReference type="Proteomes" id="UP000288096">
    <property type="component" value="Unassembled WGS sequence"/>
</dbReference>
<organism evidence="1 2">
    <name type="scientific">Desulfonema ishimotonii</name>
    <dbReference type="NCBI Taxonomy" id="45657"/>
    <lineage>
        <taxon>Bacteria</taxon>
        <taxon>Pseudomonadati</taxon>
        <taxon>Thermodesulfobacteriota</taxon>
        <taxon>Desulfobacteria</taxon>
        <taxon>Desulfobacterales</taxon>
        <taxon>Desulfococcaceae</taxon>
        <taxon>Desulfonema</taxon>
    </lineage>
</organism>
<dbReference type="RefSeq" id="WP_124329412.1">
    <property type="nucleotide sequence ID" value="NZ_BEXT01000001.1"/>
</dbReference>
<dbReference type="Pfam" id="PF02585">
    <property type="entry name" value="PIG-L"/>
    <property type="match status" value="1"/>
</dbReference>
<dbReference type="AlphaFoldDB" id="A0A401FZ20"/>
<dbReference type="SUPFAM" id="SSF102588">
    <property type="entry name" value="LmbE-like"/>
    <property type="match status" value="1"/>
</dbReference>
<accession>A0A401FZ20</accession>
<dbReference type="EMBL" id="BEXT01000001">
    <property type="protein sequence ID" value="GBC62218.1"/>
    <property type="molecule type" value="Genomic_DNA"/>
</dbReference>
<dbReference type="GO" id="GO:0016811">
    <property type="term" value="F:hydrolase activity, acting on carbon-nitrogen (but not peptide) bonds, in linear amides"/>
    <property type="evidence" value="ECO:0007669"/>
    <property type="project" value="TreeGrafter"/>
</dbReference>